<name>G0TS42_TRYVY</name>
<dbReference type="InterPro" id="IPR011009">
    <property type="entry name" value="Kinase-like_dom_sf"/>
</dbReference>
<evidence type="ECO:0000256" key="1">
    <source>
        <dbReference type="ARBA" id="ARBA00022527"/>
    </source>
</evidence>
<dbReference type="PROSITE" id="PS00108">
    <property type="entry name" value="PROTEIN_KINASE_ST"/>
    <property type="match status" value="1"/>
</dbReference>
<feature type="domain" description="Protein kinase" evidence="6">
    <location>
        <begin position="1"/>
        <end position="277"/>
    </location>
</feature>
<dbReference type="GO" id="GO:0004674">
    <property type="term" value="F:protein serine/threonine kinase activity"/>
    <property type="evidence" value="ECO:0007669"/>
    <property type="project" value="UniProtKB-KW"/>
</dbReference>
<accession>G0TS42</accession>
<evidence type="ECO:0000256" key="3">
    <source>
        <dbReference type="ARBA" id="ARBA00022741"/>
    </source>
</evidence>
<keyword evidence="3" id="KW-0547">Nucleotide-binding</keyword>
<dbReference type="AlphaFoldDB" id="G0TS42"/>
<evidence type="ECO:0000256" key="5">
    <source>
        <dbReference type="ARBA" id="ARBA00022840"/>
    </source>
</evidence>
<keyword evidence="4" id="KW-0418">Kinase</keyword>
<keyword evidence="2" id="KW-0808">Transferase</keyword>
<proteinExistence type="predicted"/>
<dbReference type="InterPro" id="IPR008271">
    <property type="entry name" value="Ser/Thr_kinase_AS"/>
</dbReference>
<keyword evidence="5" id="KW-0067">ATP-binding</keyword>
<dbReference type="GO" id="GO:0005524">
    <property type="term" value="F:ATP binding"/>
    <property type="evidence" value="ECO:0007669"/>
    <property type="project" value="UniProtKB-KW"/>
</dbReference>
<evidence type="ECO:0000256" key="4">
    <source>
        <dbReference type="ARBA" id="ARBA00022777"/>
    </source>
</evidence>
<reference evidence="7" key="1">
    <citation type="journal article" date="2012" name="Proc. Natl. Acad. Sci. U.S.A.">
        <title>Antigenic diversity is generated by distinct evolutionary mechanisms in African trypanosome species.</title>
        <authorList>
            <person name="Jackson A.P."/>
            <person name="Berry A."/>
            <person name="Aslett M."/>
            <person name="Allison H.C."/>
            <person name="Burton P."/>
            <person name="Vavrova-Anderson J."/>
            <person name="Brown R."/>
            <person name="Browne H."/>
            <person name="Corton N."/>
            <person name="Hauser H."/>
            <person name="Gamble J."/>
            <person name="Gilderthorp R."/>
            <person name="Marcello L."/>
            <person name="McQuillan J."/>
            <person name="Otto T.D."/>
            <person name="Quail M.A."/>
            <person name="Sanders M.J."/>
            <person name="van Tonder A."/>
            <person name="Ginger M.L."/>
            <person name="Field M.C."/>
            <person name="Barry J.D."/>
            <person name="Hertz-Fowler C."/>
            <person name="Berriman M."/>
        </authorList>
    </citation>
    <scope>NUCLEOTIDE SEQUENCE</scope>
    <source>
        <strain evidence="7">Y486</strain>
    </source>
</reference>
<keyword evidence="1" id="KW-0723">Serine/threonine-protein kinase</keyword>
<sequence>MERYKLDYHPFSRTPNSVLFLCTDTVTGERLIVKTVDRRLTSGERRVRLLLSGSQLVSRAGTHKHITKVRAIYDVNGKAFVVMDYAAGGTLLSYIRRRGPLTEDRAVVIVRQLLEAIVHLHAAGVMHRDIKAENILIQAPVDGKHPPTSVCISDFGFATFCGPSNECVGSPAYCSPEIALIGINQGHKVDEQGYTYNEKCDVWALGVVVYAMLSGLLPYGPGTPTQVFSDIVKGQLQFPQTSWSHVTEEGKNFVRFLMTFEEKKRPSAREALNHSWLVR</sequence>
<dbReference type="SMART" id="SM00220">
    <property type="entry name" value="S_TKc"/>
    <property type="match status" value="1"/>
</dbReference>
<protein>
    <recommendedName>
        <fullName evidence="6">Protein kinase domain-containing protein</fullName>
    </recommendedName>
</protein>
<dbReference type="VEuPathDB" id="TriTrypDB:TvY486_0201800"/>
<evidence type="ECO:0000313" key="7">
    <source>
        <dbReference type="EMBL" id="CCC46766.1"/>
    </source>
</evidence>
<dbReference type="Gene3D" id="1.10.510.10">
    <property type="entry name" value="Transferase(Phosphotransferase) domain 1"/>
    <property type="match status" value="1"/>
</dbReference>
<dbReference type="PROSITE" id="PS50011">
    <property type="entry name" value="PROTEIN_KINASE_DOM"/>
    <property type="match status" value="1"/>
</dbReference>
<organism evidence="7">
    <name type="scientific">Trypanosoma vivax (strain Y486)</name>
    <dbReference type="NCBI Taxonomy" id="1055687"/>
    <lineage>
        <taxon>Eukaryota</taxon>
        <taxon>Discoba</taxon>
        <taxon>Euglenozoa</taxon>
        <taxon>Kinetoplastea</taxon>
        <taxon>Metakinetoplastina</taxon>
        <taxon>Trypanosomatida</taxon>
        <taxon>Trypanosomatidae</taxon>
        <taxon>Trypanosoma</taxon>
        <taxon>Duttonella</taxon>
    </lineage>
</organism>
<dbReference type="PANTHER" id="PTHR24349">
    <property type="entry name" value="SERINE/THREONINE-PROTEIN KINASE"/>
    <property type="match status" value="1"/>
</dbReference>
<dbReference type="EMBL" id="HE573018">
    <property type="protein sequence ID" value="CCC46766.1"/>
    <property type="molecule type" value="Genomic_DNA"/>
</dbReference>
<dbReference type="InterPro" id="IPR000719">
    <property type="entry name" value="Prot_kinase_dom"/>
</dbReference>
<dbReference type="InterPro" id="IPR050205">
    <property type="entry name" value="CDPK_Ser/Thr_kinases"/>
</dbReference>
<gene>
    <name evidence="7" type="ORF">TVY486_0201800</name>
</gene>
<dbReference type="SUPFAM" id="SSF56112">
    <property type="entry name" value="Protein kinase-like (PK-like)"/>
    <property type="match status" value="1"/>
</dbReference>
<dbReference type="OMA" id="AGTHKHI"/>
<evidence type="ECO:0000259" key="6">
    <source>
        <dbReference type="PROSITE" id="PS50011"/>
    </source>
</evidence>
<evidence type="ECO:0000256" key="2">
    <source>
        <dbReference type="ARBA" id="ARBA00022679"/>
    </source>
</evidence>
<dbReference type="Pfam" id="PF00069">
    <property type="entry name" value="Pkinase"/>
    <property type="match status" value="1"/>
</dbReference>